<accession>A0A2G6KCB9</accession>
<dbReference type="Pfam" id="PF13692">
    <property type="entry name" value="Glyco_trans_1_4"/>
    <property type="match status" value="1"/>
</dbReference>
<dbReference type="PANTHER" id="PTHR12526:SF635">
    <property type="entry name" value="GLYCOSYL TRANSFERASE GROUP 1"/>
    <property type="match status" value="1"/>
</dbReference>
<dbReference type="PANTHER" id="PTHR12526">
    <property type="entry name" value="GLYCOSYLTRANSFERASE"/>
    <property type="match status" value="1"/>
</dbReference>
<comment type="caution">
    <text evidence="1">The sequence shown here is derived from an EMBL/GenBank/DDBJ whole genome shotgun (WGS) entry which is preliminary data.</text>
</comment>
<evidence type="ECO:0000313" key="2">
    <source>
        <dbReference type="Proteomes" id="UP000230821"/>
    </source>
</evidence>
<keyword evidence="1" id="KW-0808">Transferase</keyword>
<protein>
    <submittedName>
        <fullName evidence="1">Glycosyltransferase</fullName>
    </submittedName>
</protein>
<name>A0A2G6KCB9_9BACT</name>
<gene>
    <name evidence="1" type="ORF">CSA56_12215</name>
</gene>
<dbReference type="EMBL" id="PDSK01000100">
    <property type="protein sequence ID" value="PIE33328.1"/>
    <property type="molecule type" value="Genomic_DNA"/>
</dbReference>
<evidence type="ECO:0000313" key="1">
    <source>
        <dbReference type="EMBL" id="PIE33328.1"/>
    </source>
</evidence>
<dbReference type="Gene3D" id="3.40.50.2000">
    <property type="entry name" value="Glycogen Phosphorylase B"/>
    <property type="match status" value="1"/>
</dbReference>
<dbReference type="SUPFAM" id="SSF53756">
    <property type="entry name" value="UDP-Glycosyltransferase/glycogen phosphorylase"/>
    <property type="match status" value="1"/>
</dbReference>
<dbReference type="GO" id="GO:0016757">
    <property type="term" value="F:glycosyltransferase activity"/>
    <property type="evidence" value="ECO:0007669"/>
    <property type="project" value="TreeGrafter"/>
</dbReference>
<reference evidence="1 2" key="1">
    <citation type="submission" date="2017-10" db="EMBL/GenBank/DDBJ databases">
        <title>Novel microbial diversity and functional potential in the marine mammal oral microbiome.</title>
        <authorList>
            <person name="Dudek N.K."/>
            <person name="Sun C.L."/>
            <person name="Burstein D."/>
            <person name="Kantor R.S."/>
            <person name="Aliaga Goltsman D.S."/>
            <person name="Bik E.M."/>
            <person name="Thomas B.C."/>
            <person name="Banfield J.F."/>
            <person name="Relman D.A."/>
        </authorList>
    </citation>
    <scope>NUCLEOTIDE SEQUENCE [LARGE SCALE GENOMIC DNA]</scope>
    <source>
        <strain evidence="1">DOLJORAL78_47_16</strain>
    </source>
</reference>
<sequence length="456" mass="52691">MTILLISSDSIDVKMAGPGIRYWEFANHLAKQHDVIVLMPNQSTLTHPKIQLIQQTRHTLLKALKQADVVVTQGFSYPLAPIVMMEKPLVVDLSFPLSVELLEHHAHLPLQEANLSHRYCVERTKMLLRRGDYFLYSHEALRDYWLGMLTAVNRLHPKQYRQDSNADRLFGCVPFGLPEEPPVQTRPVFKGDGAIFPQENISPETDTILLWGGGLWKWFDPRSLIRAMGEISATRQDIKLLFICGKRVDSKEKQTNVAYSTDEAIELSRKLGVYNRTVFFNTGWVPYGDRGSYFREVQIGVSTHYRNLETRFSFRTRILDYLWAELPIITTGGDALGELVEQEQLGVVVEPNSAWQLREAILKLADDHEFAAQCRENIRRVRQQFLWSRLMKPLDEFCASPYRTSRLTSFIKFCHLVKFYMTTAKILIQYRGYKKVLQKVKSKMQHEGGKCIHSSR</sequence>
<organism evidence="1 2">
    <name type="scientific">candidate division KSB3 bacterium</name>
    <dbReference type="NCBI Taxonomy" id="2044937"/>
    <lineage>
        <taxon>Bacteria</taxon>
        <taxon>candidate division KSB3</taxon>
    </lineage>
</organism>
<dbReference type="AlphaFoldDB" id="A0A2G6KCB9"/>
<dbReference type="Proteomes" id="UP000230821">
    <property type="component" value="Unassembled WGS sequence"/>
</dbReference>
<proteinExistence type="predicted"/>